<dbReference type="Gene3D" id="3.90.730.10">
    <property type="entry name" value="Ribonuclease T2-like"/>
    <property type="match status" value="1"/>
</dbReference>
<gene>
    <name evidence="5" type="ORF">FLAG1_10449</name>
</gene>
<evidence type="ECO:0000256" key="2">
    <source>
        <dbReference type="RuleBase" id="RU004328"/>
    </source>
</evidence>
<dbReference type="PANTHER" id="PTHR11240:SF22">
    <property type="entry name" value="RIBONUCLEASE T2"/>
    <property type="match status" value="1"/>
</dbReference>
<reference evidence="5 6" key="1">
    <citation type="submission" date="2015-04" db="EMBL/GenBank/DDBJ databases">
        <title>The draft genome sequence of Fusarium langsethiae, a T-2/HT-2 mycotoxin producer.</title>
        <authorList>
            <person name="Lysoe E."/>
            <person name="Divon H.H."/>
            <person name="Terzi V."/>
            <person name="Orru L."/>
            <person name="Lamontanara A."/>
            <person name="Kolseth A.-K."/>
            <person name="Frandsen R.J."/>
            <person name="Nielsen K."/>
            <person name="Thrane U."/>
        </authorList>
    </citation>
    <scope>NUCLEOTIDE SEQUENCE [LARGE SCALE GENOMIC DNA]</scope>
    <source>
        <strain evidence="5 6">Fl201059</strain>
    </source>
</reference>
<dbReference type="PANTHER" id="PTHR11240">
    <property type="entry name" value="RIBONUCLEASE T2"/>
    <property type="match status" value="1"/>
</dbReference>
<feature type="compositionally biased region" description="Basic and acidic residues" evidence="3">
    <location>
        <begin position="413"/>
        <end position="423"/>
    </location>
</feature>
<evidence type="ECO:0000256" key="4">
    <source>
        <dbReference type="SAM" id="SignalP"/>
    </source>
</evidence>
<evidence type="ECO:0000313" key="6">
    <source>
        <dbReference type="Proteomes" id="UP000037904"/>
    </source>
</evidence>
<accession>A0A0M9ENP4</accession>
<comment type="similarity">
    <text evidence="1 2">Belongs to the RNase T2 family.</text>
</comment>
<dbReference type="InterPro" id="IPR001568">
    <property type="entry name" value="RNase_T2-like"/>
</dbReference>
<keyword evidence="6" id="KW-1185">Reference proteome</keyword>
<organism evidence="5 6">
    <name type="scientific">Fusarium langsethiae</name>
    <dbReference type="NCBI Taxonomy" id="179993"/>
    <lineage>
        <taxon>Eukaryota</taxon>
        <taxon>Fungi</taxon>
        <taxon>Dikarya</taxon>
        <taxon>Ascomycota</taxon>
        <taxon>Pezizomycotina</taxon>
        <taxon>Sordariomycetes</taxon>
        <taxon>Hypocreomycetidae</taxon>
        <taxon>Hypocreales</taxon>
        <taxon>Nectriaceae</taxon>
        <taxon>Fusarium</taxon>
    </lineage>
</organism>
<evidence type="ECO:0000256" key="1">
    <source>
        <dbReference type="ARBA" id="ARBA00007469"/>
    </source>
</evidence>
<dbReference type="Proteomes" id="UP000037904">
    <property type="component" value="Unassembled WGS sequence"/>
</dbReference>
<evidence type="ECO:0000256" key="3">
    <source>
        <dbReference type="SAM" id="MobiDB-lite"/>
    </source>
</evidence>
<protein>
    <submittedName>
        <fullName evidence="5">6-hydroxy-d-nicotine oxidase</fullName>
    </submittedName>
</protein>
<dbReference type="SUPFAM" id="SSF55895">
    <property type="entry name" value="Ribonuclease Rh-like"/>
    <property type="match status" value="1"/>
</dbReference>
<dbReference type="InterPro" id="IPR036430">
    <property type="entry name" value="RNase_T2-like_sf"/>
</dbReference>
<dbReference type="GO" id="GO:0003723">
    <property type="term" value="F:RNA binding"/>
    <property type="evidence" value="ECO:0007669"/>
    <property type="project" value="InterPro"/>
</dbReference>
<comment type="caution">
    <text evidence="5">The sequence shown here is derived from an EMBL/GenBank/DDBJ whole genome shotgun (WGS) entry which is preliminary data.</text>
</comment>
<sequence length="607" mass="66302">MTWHAQLALVLVLVCLVSASCSGRSDACSSNPILVQRINALNFHPKTCNLKWKFGCTKPDKNGGKEQKPPPFPLCTTWDYPSGLLPVDAYALSLQFNTFSKGSANTTLHGLWPGSIGGKGAKNQPYGCLNGEEFAETIVKTFDYLLKYFWPTNPKFENTVQCFILSEWVKHGTCAVIPGADGEAFRLSQEAYFRTAFVLANEFNVNTALQEQLKAPKPMEDIEPTITTRCVQCAYLATLESTVELNPKNAPPTESGSGDENESFRPFDFAVPAFVNSDNISPWKGTWRSFGAEQLGSGKFEFAQTFTDTTMTVTTDSPYPQTCKYERRGPGELVLRCGSDNSHLEECLVQRLPDIDGLEAAFLACNHTGAPAPGSFFTAMDTPGCGNFLMFRCKAPEAGCSFSPDTISADGSKTSESKTRAESNSKPIYISHFHPGIAGSPPKLLGSWRSLQVSSHYEKGLARWNFTADGQASLEWPNYPSRGVERYSVSHSQEDPSRLLLAGASGTFTNCHFKFQYQPVYSYATLDCGAPNQLAGDKKSMQHVQWAMGRCNPCSTSCRYSFSPENNMCGAGSCDPTDSAELEPTAALPSIPAKDGHIWCSPEDSSC</sequence>
<dbReference type="GO" id="GO:0033897">
    <property type="term" value="F:ribonuclease T2 activity"/>
    <property type="evidence" value="ECO:0007669"/>
    <property type="project" value="InterPro"/>
</dbReference>
<dbReference type="EMBL" id="JXCE01000551">
    <property type="protein sequence ID" value="KPA36759.1"/>
    <property type="molecule type" value="Genomic_DNA"/>
</dbReference>
<feature type="region of interest" description="Disordered" evidence="3">
    <location>
        <begin position="404"/>
        <end position="423"/>
    </location>
</feature>
<evidence type="ECO:0000313" key="5">
    <source>
        <dbReference type="EMBL" id="KPA36759.1"/>
    </source>
</evidence>
<proteinExistence type="inferred from homology"/>
<name>A0A0M9ENP4_FUSLA</name>
<feature type="signal peptide" evidence="4">
    <location>
        <begin position="1"/>
        <end position="19"/>
    </location>
</feature>
<keyword evidence="4" id="KW-0732">Signal</keyword>
<dbReference type="Pfam" id="PF00445">
    <property type="entry name" value="Ribonuclease_T2"/>
    <property type="match status" value="1"/>
</dbReference>
<dbReference type="AlphaFoldDB" id="A0A0M9ENP4"/>
<feature type="chain" id="PRO_5005835018" evidence="4">
    <location>
        <begin position="20"/>
        <end position="607"/>
    </location>
</feature>